<reference evidence="2 3" key="1">
    <citation type="journal article" date="2018" name="Front. Microbiol.">
        <title>Genome-Wide Analysis of Corynespora cassiicola Leaf Fall Disease Putative Effectors.</title>
        <authorList>
            <person name="Lopez D."/>
            <person name="Ribeiro S."/>
            <person name="Label P."/>
            <person name="Fumanal B."/>
            <person name="Venisse J.S."/>
            <person name="Kohler A."/>
            <person name="de Oliveira R.R."/>
            <person name="Labutti K."/>
            <person name="Lipzen A."/>
            <person name="Lail K."/>
            <person name="Bauer D."/>
            <person name="Ohm R.A."/>
            <person name="Barry K.W."/>
            <person name="Spatafora J."/>
            <person name="Grigoriev I.V."/>
            <person name="Martin F.M."/>
            <person name="Pujade-Renaud V."/>
        </authorList>
    </citation>
    <scope>NUCLEOTIDE SEQUENCE [LARGE SCALE GENOMIC DNA]</scope>
    <source>
        <strain evidence="2 3">Philippines</strain>
    </source>
</reference>
<dbReference type="Proteomes" id="UP000240883">
    <property type="component" value="Unassembled WGS sequence"/>
</dbReference>
<accession>A0A2T2P8A7</accession>
<feature type="region of interest" description="Disordered" evidence="1">
    <location>
        <begin position="1"/>
        <end position="89"/>
    </location>
</feature>
<feature type="compositionally biased region" description="Gly residues" evidence="1">
    <location>
        <begin position="1"/>
        <end position="22"/>
    </location>
</feature>
<dbReference type="EMBL" id="KZ678128">
    <property type="protein sequence ID" value="PSN73885.1"/>
    <property type="molecule type" value="Genomic_DNA"/>
</dbReference>
<feature type="compositionally biased region" description="Basic and acidic residues" evidence="1">
    <location>
        <begin position="50"/>
        <end position="64"/>
    </location>
</feature>
<evidence type="ECO:0000256" key="1">
    <source>
        <dbReference type="SAM" id="MobiDB-lite"/>
    </source>
</evidence>
<organism evidence="2 3">
    <name type="scientific">Corynespora cassiicola Philippines</name>
    <dbReference type="NCBI Taxonomy" id="1448308"/>
    <lineage>
        <taxon>Eukaryota</taxon>
        <taxon>Fungi</taxon>
        <taxon>Dikarya</taxon>
        <taxon>Ascomycota</taxon>
        <taxon>Pezizomycotina</taxon>
        <taxon>Dothideomycetes</taxon>
        <taxon>Pleosporomycetidae</taxon>
        <taxon>Pleosporales</taxon>
        <taxon>Corynesporascaceae</taxon>
        <taxon>Corynespora</taxon>
    </lineage>
</organism>
<gene>
    <name evidence="2" type="ORF">BS50DRAFT_3055</name>
</gene>
<evidence type="ECO:0000313" key="2">
    <source>
        <dbReference type="EMBL" id="PSN73885.1"/>
    </source>
</evidence>
<evidence type="ECO:0000313" key="3">
    <source>
        <dbReference type="Proteomes" id="UP000240883"/>
    </source>
</evidence>
<protein>
    <submittedName>
        <fullName evidence="2">Uncharacterized protein</fullName>
    </submittedName>
</protein>
<name>A0A2T2P8A7_CORCC</name>
<keyword evidence="3" id="KW-1185">Reference proteome</keyword>
<dbReference type="AlphaFoldDB" id="A0A2T2P8A7"/>
<proteinExistence type="predicted"/>
<sequence>MGVGEGRGGEGGPGLSGSGSGNLGSHRARARARTIRAVARGPGIKRTSRKGREGDGEKGREKKGEKKRGRGRDVGTTRQSFGRAFVREVARTCHQTKRDGFERKRKEKKRVKT</sequence>